<protein>
    <submittedName>
        <fullName evidence="3">Uncharacterized protein</fullName>
    </submittedName>
</protein>
<keyword evidence="2" id="KW-0472">Membrane</keyword>
<gene>
    <name evidence="3" type="ORF">SAMN05216353_1281</name>
</gene>
<accession>A0A1I2PX86</accession>
<feature type="compositionally biased region" description="Basic and acidic residues" evidence="1">
    <location>
        <begin position="298"/>
        <end position="309"/>
    </location>
</feature>
<keyword evidence="2" id="KW-0812">Transmembrane</keyword>
<dbReference type="OrthoDB" id="9873908at2"/>
<feature type="transmembrane region" description="Helical" evidence="2">
    <location>
        <begin position="24"/>
        <end position="47"/>
    </location>
</feature>
<feature type="transmembrane region" description="Helical" evidence="2">
    <location>
        <begin position="67"/>
        <end position="88"/>
    </location>
</feature>
<evidence type="ECO:0000313" key="4">
    <source>
        <dbReference type="Proteomes" id="UP000198897"/>
    </source>
</evidence>
<dbReference type="Proteomes" id="UP000198897">
    <property type="component" value="Unassembled WGS sequence"/>
</dbReference>
<evidence type="ECO:0000256" key="1">
    <source>
        <dbReference type="SAM" id="MobiDB-lite"/>
    </source>
</evidence>
<keyword evidence="4" id="KW-1185">Reference proteome</keyword>
<dbReference type="RefSeq" id="WP_089752761.1">
    <property type="nucleotide sequence ID" value="NZ_FOOG01000028.1"/>
</dbReference>
<keyword evidence="2" id="KW-1133">Transmembrane helix</keyword>
<name>A0A1I2PX86_9BACI</name>
<dbReference type="EMBL" id="FOOG01000028">
    <property type="protein sequence ID" value="SFG20875.1"/>
    <property type="molecule type" value="Genomic_DNA"/>
</dbReference>
<organism evidence="3 4">
    <name type="scientific">Halobacillus alkaliphilus</name>
    <dbReference type="NCBI Taxonomy" id="396056"/>
    <lineage>
        <taxon>Bacteria</taxon>
        <taxon>Bacillati</taxon>
        <taxon>Bacillota</taxon>
        <taxon>Bacilli</taxon>
        <taxon>Bacillales</taxon>
        <taxon>Bacillaceae</taxon>
        <taxon>Halobacillus</taxon>
    </lineage>
</organism>
<evidence type="ECO:0000256" key="2">
    <source>
        <dbReference type="SAM" id="Phobius"/>
    </source>
</evidence>
<evidence type="ECO:0000313" key="3">
    <source>
        <dbReference type="EMBL" id="SFG20875.1"/>
    </source>
</evidence>
<reference evidence="4" key="1">
    <citation type="submission" date="2016-10" db="EMBL/GenBank/DDBJ databases">
        <authorList>
            <person name="Varghese N."/>
            <person name="Submissions S."/>
        </authorList>
    </citation>
    <scope>NUCLEOTIDE SEQUENCE [LARGE SCALE GENOMIC DNA]</scope>
    <source>
        <strain evidence="4">FP5</strain>
    </source>
</reference>
<feature type="region of interest" description="Disordered" evidence="1">
    <location>
        <begin position="292"/>
        <end position="315"/>
    </location>
</feature>
<sequence length="332" mass="38310">MYKGPIWRKISRAASLIMNNQKEIYFILVTLGIIGSIAYGAFFYYEISASAYAESPKTFIDYLIRPSLLALFVVAILIMFTVFFARVLSLSALKSLTVFKLGVEFGEWEEKERAIASNFRFTSSVLKNHEDTLIKLVREKRTDLPDIVEYLVAEFNKLIKATKNDIKMEIDIVSYSQLENFEQNVYEEIIADPYSTTRYYNSFFGPYNLLLGVVERPNEEDTVIVRMRKESSYVMDEYDRETLESLLAYAVNLKETLELRKTAYLHGVMNTDEAKVPAEPWVLTNSNSLPEKLTGSVSKDHSMSDEHYSSSDFEDNEKTPMSIMDLYHKRNC</sequence>
<proteinExistence type="predicted"/>
<dbReference type="AlphaFoldDB" id="A0A1I2PX86"/>